<feature type="binding site" evidence="8">
    <location>
        <begin position="308"/>
        <end position="311"/>
    </location>
    <ligand>
        <name>ATP</name>
        <dbReference type="ChEBI" id="CHEBI:30616"/>
    </ligand>
</feature>
<dbReference type="RefSeq" id="WP_008882678.1">
    <property type="nucleotide sequence ID" value="NZ_ABJZ02000005.1"/>
</dbReference>
<dbReference type="InterPro" id="IPR002314">
    <property type="entry name" value="aa-tRNA-synt_IIb"/>
</dbReference>
<dbReference type="SUPFAM" id="SSF52954">
    <property type="entry name" value="Class II aaRS ABD-related"/>
    <property type="match status" value="1"/>
</dbReference>
<comment type="caution">
    <text evidence="10">The sequence shown here is derived from an EMBL/GenBank/DDBJ whole genome shotgun (WGS) entry which is preliminary data.</text>
</comment>
<dbReference type="FunFam" id="3.30.930.10:FF:000014">
    <property type="entry name" value="Glycine--tRNA ligase"/>
    <property type="match status" value="1"/>
</dbReference>
<dbReference type="InterPro" id="IPR045864">
    <property type="entry name" value="aa-tRNA-synth_II/BPL/LPL"/>
</dbReference>
<dbReference type="GO" id="GO:0005737">
    <property type="term" value="C:cytoplasm"/>
    <property type="evidence" value="ECO:0007669"/>
    <property type="project" value="UniProtKB-SubCell"/>
</dbReference>
<dbReference type="FunFam" id="3.40.50.800:FF:000002">
    <property type="entry name" value="Glycine--tRNA ligase"/>
    <property type="match status" value="1"/>
</dbReference>
<evidence type="ECO:0000313" key="11">
    <source>
        <dbReference type="Proteomes" id="UP000006166"/>
    </source>
</evidence>
<comment type="similarity">
    <text evidence="1 8">Belongs to the class-II aminoacyl-tRNA synthetase family.</text>
</comment>
<feature type="binding site" evidence="8">
    <location>
        <begin position="304"/>
        <end position="308"/>
    </location>
    <ligand>
        <name>substrate</name>
    </ligand>
</feature>
<dbReference type="GO" id="GO:0015966">
    <property type="term" value="P:diadenosine tetraphosphate biosynthetic process"/>
    <property type="evidence" value="ECO:0007669"/>
    <property type="project" value="UniProtKB-ARBA"/>
</dbReference>
<keyword evidence="11" id="KW-1185">Reference proteome</keyword>
<dbReference type="GO" id="GO:0006426">
    <property type="term" value="P:glycyl-tRNA aminoacylation"/>
    <property type="evidence" value="ECO:0007669"/>
    <property type="project" value="UniProtKB-UniRule"/>
</dbReference>
<dbReference type="PROSITE" id="PS50862">
    <property type="entry name" value="AA_TRNA_LIGASE_II"/>
    <property type="match status" value="1"/>
</dbReference>
<keyword evidence="6 8" id="KW-0648">Protein biosynthesis</keyword>
<protein>
    <recommendedName>
        <fullName evidence="8">Glycine--tRNA ligase</fullName>
        <ecNumber evidence="8">6.1.1.14</ecNumber>
    </recommendedName>
    <alternativeName>
        <fullName evidence="8">Glycyl-tRNA synthetase</fullName>
        <shortName evidence="8">GlyRS</shortName>
    </alternativeName>
</protein>
<comment type="subunit">
    <text evidence="8">Homodimer.</text>
</comment>
<proteinExistence type="inferred from homology"/>
<dbReference type="EMBL" id="ABJZ02000005">
    <property type="protein sequence ID" value="EEH00735.1"/>
    <property type="molecule type" value="Genomic_DNA"/>
</dbReference>
<evidence type="ECO:0000313" key="10">
    <source>
        <dbReference type="EMBL" id="EEH00735.1"/>
    </source>
</evidence>
<dbReference type="SUPFAM" id="SSF55681">
    <property type="entry name" value="Class II aaRS and biotin synthetases"/>
    <property type="match status" value="1"/>
</dbReference>
<dbReference type="EC" id="6.1.1.14" evidence="8"/>
<keyword evidence="5 8" id="KW-0067">ATP-binding</keyword>
<evidence type="ECO:0000256" key="3">
    <source>
        <dbReference type="ARBA" id="ARBA00022598"/>
    </source>
</evidence>
<feature type="binding site" evidence="8">
    <location>
        <begin position="262"/>
        <end position="263"/>
    </location>
    <ligand>
        <name>ATP</name>
        <dbReference type="ChEBI" id="CHEBI:30616"/>
    </ligand>
</feature>
<feature type="binding site" evidence="8">
    <location>
        <begin position="177"/>
        <end position="179"/>
    </location>
    <ligand>
        <name>ATP</name>
        <dbReference type="ChEBI" id="CHEBI:30616"/>
    </ligand>
</feature>
<feature type="binding site" evidence="8">
    <location>
        <begin position="187"/>
        <end position="192"/>
    </location>
    <ligand>
        <name>ATP</name>
        <dbReference type="ChEBI" id="CHEBI:30616"/>
    </ligand>
</feature>
<dbReference type="GO" id="GO:0004820">
    <property type="term" value="F:glycine-tRNA ligase activity"/>
    <property type="evidence" value="ECO:0007669"/>
    <property type="project" value="UniProtKB-UniRule"/>
</dbReference>
<dbReference type="NCBIfam" id="NF003211">
    <property type="entry name" value="PRK04173.1"/>
    <property type="match status" value="1"/>
</dbReference>
<dbReference type="InterPro" id="IPR006195">
    <property type="entry name" value="aa-tRNA-synth_II"/>
</dbReference>
<comment type="catalytic activity">
    <reaction evidence="8">
        <text>tRNA(Gly) + glycine + ATP = glycyl-tRNA(Gly) + AMP + diphosphate</text>
        <dbReference type="Rhea" id="RHEA:16013"/>
        <dbReference type="Rhea" id="RHEA-COMP:9664"/>
        <dbReference type="Rhea" id="RHEA-COMP:9683"/>
        <dbReference type="ChEBI" id="CHEBI:30616"/>
        <dbReference type="ChEBI" id="CHEBI:33019"/>
        <dbReference type="ChEBI" id="CHEBI:57305"/>
        <dbReference type="ChEBI" id="CHEBI:78442"/>
        <dbReference type="ChEBI" id="CHEBI:78522"/>
        <dbReference type="ChEBI" id="CHEBI:456215"/>
        <dbReference type="EC" id="6.1.1.14"/>
    </reaction>
</comment>
<feature type="binding site" evidence="8">
    <location>
        <position position="97"/>
    </location>
    <ligand>
        <name>substrate</name>
    </ligand>
</feature>
<dbReference type="InterPro" id="IPR027031">
    <property type="entry name" value="Gly-tRNA_synthase/POLG2"/>
</dbReference>
<keyword evidence="7 8" id="KW-0030">Aminoacyl-tRNA synthetase</keyword>
<dbReference type="InterPro" id="IPR002315">
    <property type="entry name" value="tRNA-synt_gly"/>
</dbReference>
<sequence length="449" mass="52638">MVRMEDIISLAKRKGFVFQSSEVYGGLSGAWDYGPLGVELKKNIKKEWWKSMVYLHENIVGLDSAIFMRPEIWRASGHVDGFSDSMVDCKDCKSRFRADFVDLSKNCPNCKVGNNFTSPRSFNLMFKTHIGVVEDSSSEVYLRPETAQGIFVNFRNVLDSSRLKIPFGIAQVGKAFRNEIVTKNFIFRTCEFEQMEMQFFVHPKQIDEWFCYWQQNRMNFFIETLKISPDRLRFKAHDSTQLAHYAKAAFDIEYEFPFGFQEVEGIHNRGNYDLTQHAKFSNKPKVFEYHDLLTKEKYVPYVIETSAGLTRSVLMTLCDAYSEEELSDGDKRIVLRLHPKLAPYKIAIFPLVKKVELTEIARRIYMELCDDFHIFYDDSGTIGKRYRRQDEIGTPYCVTIDYNTIEDETVTVRERNSMTQKRIFINDLYSYIKTEILNYKEDFNKCILL</sequence>
<feature type="binding site" evidence="8">
    <location>
        <begin position="192"/>
        <end position="196"/>
    </location>
    <ligand>
        <name>substrate</name>
    </ligand>
</feature>
<evidence type="ECO:0000256" key="2">
    <source>
        <dbReference type="ARBA" id="ARBA00022490"/>
    </source>
</evidence>
<dbReference type="CDD" id="cd00858">
    <property type="entry name" value="GlyRS_anticodon"/>
    <property type="match status" value="1"/>
</dbReference>
<comment type="function">
    <text evidence="8">Catalyzes the attachment of glycine to tRNA(Gly).</text>
</comment>
<evidence type="ECO:0000256" key="4">
    <source>
        <dbReference type="ARBA" id="ARBA00022741"/>
    </source>
</evidence>
<dbReference type="GO" id="GO:1990742">
    <property type="term" value="C:microvesicle"/>
    <property type="evidence" value="ECO:0007669"/>
    <property type="project" value="UniProtKB-ARBA"/>
</dbReference>
<feature type="binding site" evidence="8">
    <location>
        <position position="145"/>
    </location>
    <ligand>
        <name>substrate</name>
    </ligand>
</feature>
<dbReference type="GO" id="GO:0070062">
    <property type="term" value="C:extracellular exosome"/>
    <property type="evidence" value="ECO:0007669"/>
    <property type="project" value="UniProtKB-ARBA"/>
</dbReference>
<dbReference type="Gene3D" id="3.30.930.10">
    <property type="entry name" value="Bira Bifunctional Protein, Domain 2"/>
    <property type="match status" value="1"/>
</dbReference>
<dbReference type="InterPro" id="IPR033731">
    <property type="entry name" value="GlyRS-like_core"/>
</dbReference>
<evidence type="ECO:0000259" key="9">
    <source>
        <dbReference type="PROSITE" id="PS50862"/>
    </source>
</evidence>
<dbReference type="InterPro" id="IPR004154">
    <property type="entry name" value="Anticodon-bd"/>
</dbReference>
<gene>
    <name evidence="10" type="primary">glyS</name>
    <name evidence="8" type="synonym">glyQS</name>
    <name evidence="10" type="ORF">BSV1_0379</name>
</gene>
<dbReference type="CDD" id="cd00774">
    <property type="entry name" value="GlyRS-like_core"/>
    <property type="match status" value="1"/>
</dbReference>
<keyword evidence="4 8" id="KW-0547">Nucleotide-binding</keyword>
<dbReference type="PRINTS" id="PR01043">
    <property type="entry name" value="TRNASYNTHGLY"/>
</dbReference>
<keyword evidence="2 8" id="KW-0963">Cytoplasm</keyword>
<dbReference type="HAMAP" id="MF_00253_B">
    <property type="entry name" value="Gly_tRNA_synth_B"/>
    <property type="match status" value="1"/>
</dbReference>
<evidence type="ECO:0000256" key="6">
    <source>
        <dbReference type="ARBA" id="ARBA00022917"/>
    </source>
</evidence>
<evidence type="ECO:0000256" key="5">
    <source>
        <dbReference type="ARBA" id="ARBA00022840"/>
    </source>
</evidence>
<dbReference type="AlphaFoldDB" id="A0A826GPH1"/>
<evidence type="ECO:0000256" key="7">
    <source>
        <dbReference type="ARBA" id="ARBA00023146"/>
    </source>
</evidence>
<dbReference type="Pfam" id="PF00587">
    <property type="entry name" value="tRNA-synt_2b"/>
    <property type="match status" value="1"/>
</dbReference>
<dbReference type="PANTHER" id="PTHR10745:SF8">
    <property type="entry name" value="DNA POLYMERASE SUBUNIT GAMMA-2, MITOCHONDRIAL"/>
    <property type="match status" value="1"/>
</dbReference>
<dbReference type="PANTHER" id="PTHR10745">
    <property type="entry name" value="GLYCYL-TRNA SYNTHETASE/DNA POLYMERASE SUBUNIT GAMMA-2"/>
    <property type="match status" value="1"/>
</dbReference>
<dbReference type="NCBIfam" id="TIGR00389">
    <property type="entry name" value="glyS_dimeric"/>
    <property type="match status" value="1"/>
</dbReference>
<comment type="subcellular location">
    <subcellularLocation>
        <location evidence="8">Cytoplasm</location>
    </subcellularLocation>
</comment>
<dbReference type="Gene3D" id="3.40.50.800">
    <property type="entry name" value="Anticodon-binding domain"/>
    <property type="match status" value="1"/>
</dbReference>
<evidence type="ECO:0000256" key="8">
    <source>
        <dbReference type="HAMAP-Rule" id="MF_00253"/>
    </source>
</evidence>
<dbReference type="GO" id="GO:0005524">
    <property type="term" value="F:ATP binding"/>
    <property type="evidence" value="ECO:0007669"/>
    <property type="project" value="UniProtKB-UniRule"/>
</dbReference>
<dbReference type="InterPro" id="IPR036621">
    <property type="entry name" value="Anticodon-bd_dom_sf"/>
</dbReference>
<dbReference type="InterPro" id="IPR022961">
    <property type="entry name" value="Gly_tRNA_ligase_bac"/>
</dbReference>
<dbReference type="Pfam" id="PF03129">
    <property type="entry name" value="HGTP_anticodon"/>
    <property type="match status" value="1"/>
</dbReference>
<organism evidence="10 11">
    <name type="scientific">Borreliella finlandensis</name>
    <dbReference type="NCBI Taxonomy" id="498741"/>
    <lineage>
        <taxon>Bacteria</taxon>
        <taxon>Pseudomonadati</taxon>
        <taxon>Spirochaetota</taxon>
        <taxon>Spirochaetia</taxon>
        <taxon>Spirochaetales</taxon>
        <taxon>Borreliaceae</taxon>
        <taxon>Borreliella</taxon>
    </lineage>
</organism>
<evidence type="ECO:0000256" key="1">
    <source>
        <dbReference type="ARBA" id="ARBA00008226"/>
    </source>
</evidence>
<name>A0A826GPH1_9SPIR</name>
<accession>A0A826GPH1</accession>
<feature type="domain" description="Aminoacyl-transfer RNA synthetases class-II family profile" evidence="9">
    <location>
        <begin position="6"/>
        <end position="343"/>
    </location>
</feature>
<dbReference type="GO" id="GO:0004081">
    <property type="term" value="F:bis(5'-nucleosyl)-tetraphosphatase (asymmetrical) activity"/>
    <property type="evidence" value="ECO:0007669"/>
    <property type="project" value="UniProtKB-ARBA"/>
</dbReference>
<dbReference type="Proteomes" id="UP000006166">
    <property type="component" value="Unassembled WGS sequence"/>
</dbReference>
<keyword evidence="3 8" id="KW-0436">Ligase</keyword>
<reference evidence="10 11" key="1">
    <citation type="journal article" date="2011" name="J. Bacteriol.">
        <title>Whole genome sequence of an unusual Borrelia burgdorferi sensu lato isolate.</title>
        <authorList>
            <person name="Casjens S.R."/>
            <person name="Fraser-Liggett C.M."/>
            <person name="Mongodin E.F."/>
            <person name="Qiu W.G."/>
            <person name="Dunn J.J."/>
            <person name="Luft B.J."/>
            <person name="Schutzer S.E."/>
        </authorList>
    </citation>
    <scope>NUCLEOTIDE SEQUENCE [LARGE SCALE GENOMIC DNA]</scope>
    <source>
        <strain evidence="10 11">SV1</strain>
    </source>
</reference>